<organism evidence="7 8">
    <name type="scientific">Amycolatopsis albispora</name>
    <dbReference type="NCBI Taxonomy" id="1804986"/>
    <lineage>
        <taxon>Bacteria</taxon>
        <taxon>Bacillati</taxon>
        <taxon>Actinomycetota</taxon>
        <taxon>Actinomycetes</taxon>
        <taxon>Pseudonocardiales</taxon>
        <taxon>Pseudonocardiaceae</taxon>
        <taxon>Amycolatopsis</taxon>
    </lineage>
</organism>
<reference evidence="7 8" key="1">
    <citation type="submission" date="2016-04" db="EMBL/GenBank/DDBJ databases">
        <title>Complete genome sequence and analysis of deep-sea sediment isolate, Amycolatopsis sp. WP1.</title>
        <authorList>
            <person name="Wang H."/>
            <person name="Chen S."/>
            <person name="Wu Q."/>
        </authorList>
    </citation>
    <scope>NUCLEOTIDE SEQUENCE [LARGE SCALE GENOMIC DNA]</scope>
    <source>
        <strain evidence="7 8">WP1</strain>
    </source>
</reference>
<evidence type="ECO:0000256" key="4">
    <source>
        <dbReference type="ARBA" id="ARBA00022989"/>
    </source>
</evidence>
<evidence type="ECO:0000256" key="1">
    <source>
        <dbReference type="ARBA" id="ARBA00004651"/>
    </source>
</evidence>
<keyword evidence="3 6" id="KW-0812">Transmembrane</keyword>
<evidence type="ECO:0000313" key="7">
    <source>
        <dbReference type="EMBL" id="AXB42890.1"/>
    </source>
</evidence>
<evidence type="ECO:0000313" key="8">
    <source>
        <dbReference type="Proteomes" id="UP000250434"/>
    </source>
</evidence>
<feature type="transmembrane region" description="Helical" evidence="6">
    <location>
        <begin position="148"/>
        <end position="181"/>
    </location>
</feature>
<dbReference type="KEGG" id="aab:A4R43_10345"/>
<sequence>MDLSVLLAFVAAALVISLVPGPDMLFIVANGIAKGRRAGVVAALGMSTGLAVHTVAAALGLGALLQAVPAVLDAIRITGAAFLVYLAVTTLRSSKQALANTDPEPVPDRSLRRTYVMAVLTNLANPKVILFFLAFFPQFLHTDAAWPMWVQFLVLGAVFIAVGLSVDGSVGLTAGALAALLLRRPAIRRWLDRVSAAIFGALAVRLVADRST</sequence>
<feature type="transmembrane region" description="Helical" evidence="6">
    <location>
        <begin position="115"/>
        <end position="136"/>
    </location>
</feature>
<evidence type="ECO:0000256" key="5">
    <source>
        <dbReference type="ARBA" id="ARBA00023136"/>
    </source>
</evidence>
<dbReference type="AlphaFoldDB" id="A0A344L4B6"/>
<evidence type="ECO:0000256" key="2">
    <source>
        <dbReference type="ARBA" id="ARBA00022475"/>
    </source>
</evidence>
<dbReference type="PANTHER" id="PTHR30086:SF20">
    <property type="entry name" value="ARGININE EXPORTER PROTEIN ARGO-RELATED"/>
    <property type="match status" value="1"/>
</dbReference>
<dbReference type="Pfam" id="PF01810">
    <property type="entry name" value="LysE"/>
    <property type="match status" value="1"/>
</dbReference>
<keyword evidence="5 6" id="KW-0472">Membrane</keyword>
<name>A0A344L4B6_9PSEU</name>
<proteinExistence type="predicted"/>
<dbReference type="GO" id="GO:0005886">
    <property type="term" value="C:plasma membrane"/>
    <property type="evidence" value="ECO:0007669"/>
    <property type="project" value="UniProtKB-SubCell"/>
</dbReference>
<feature type="transmembrane region" description="Helical" evidence="6">
    <location>
        <begin position="74"/>
        <end position="94"/>
    </location>
</feature>
<keyword evidence="2" id="KW-1003">Cell membrane</keyword>
<protein>
    <submittedName>
        <fullName evidence="7">Lysine transporter LysE</fullName>
    </submittedName>
</protein>
<dbReference type="PANTHER" id="PTHR30086">
    <property type="entry name" value="ARGININE EXPORTER PROTEIN ARGO"/>
    <property type="match status" value="1"/>
</dbReference>
<evidence type="ECO:0000256" key="3">
    <source>
        <dbReference type="ARBA" id="ARBA00022692"/>
    </source>
</evidence>
<dbReference type="Proteomes" id="UP000250434">
    <property type="component" value="Chromosome"/>
</dbReference>
<comment type="subcellular location">
    <subcellularLocation>
        <location evidence="1">Cell membrane</location>
        <topology evidence="1">Multi-pass membrane protein</topology>
    </subcellularLocation>
</comment>
<evidence type="ECO:0000256" key="6">
    <source>
        <dbReference type="SAM" id="Phobius"/>
    </source>
</evidence>
<feature type="transmembrane region" description="Helical" evidence="6">
    <location>
        <begin position="6"/>
        <end position="28"/>
    </location>
</feature>
<dbReference type="InterPro" id="IPR001123">
    <property type="entry name" value="LeuE-type"/>
</dbReference>
<dbReference type="OrthoDB" id="3175972at2"/>
<gene>
    <name evidence="7" type="ORF">A4R43_10345</name>
</gene>
<dbReference type="EMBL" id="CP015163">
    <property type="protein sequence ID" value="AXB42890.1"/>
    <property type="molecule type" value="Genomic_DNA"/>
</dbReference>
<feature type="transmembrane region" description="Helical" evidence="6">
    <location>
        <begin position="40"/>
        <end position="68"/>
    </location>
</feature>
<dbReference type="RefSeq" id="WP_113692142.1">
    <property type="nucleotide sequence ID" value="NZ_CP015163.1"/>
</dbReference>
<keyword evidence="4 6" id="KW-1133">Transmembrane helix</keyword>
<keyword evidence="8" id="KW-1185">Reference proteome</keyword>
<accession>A0A344L4B6</accession>
<dbReference type="PIRSF" id="PIRSF006324">
    <property type="entry name" value="LeuE"/>
    <property type="match status" value="1"/>
</dbReference>
<dbReference type="GO" id="GO:0015171">
    <property type="term" value="F:amino acid transmembrane transporter activity"/>
    <property type="evidence" value="ECO:0007669"/>
    <property type="project" value="TreeGrafter"/>
</dbReference>